<evidence type="ECO:0000313" key="3">
    <source>
        <dbReference type="Proteomes" id="UP001172159"/>
    </source>
</evidence>
<reference evidence="2" key="1">
    <citation type="submission" date="2023-06" db="EMBL/GenBank/DDBJ databases">
        <title>Genome-scale phylogeny and comparative genomics of the fungal order Sordariales.</title>
        <authorList>
            <consortium name="Lawrence Berkeley National Laboratory"/>
            <person name="Hensen N."/>
            <person name="Bonometti L."/>
            <person name="Westerberg I."/>
            <person name="Brannstrom I.O."/>
            <person name="Guillou S."/>
            <person name="Cros-Aarteil S."/>
            <person name="Calhoun S."/>
            <person name="Haridas S."/>
            <person name="Kuo A."/>
            <person name="Mondo S."/>
            <person name="Pangilinan J."/>
            <person name="Riley R."/>
            <person name="Labutti K."/>
            <person name="Andreopoulos B."/>
            <person name="Lipzen A."/>
            <person name="Chen C."/>
            <person name="Yanf M."/>
            <person name="Daum C."/>
            <person name="Ng V."/>
            <person name="Clum A."/>
            <person name="Steindorff A."/>
            <person name="Ohm R."/>
            <person name="Martin F."/>
            <person name="Silar P."/>
            <person name="Natvig D."/>
            <person name="Lalanne C."/>
            <person name="Gautier V."/>
            <person name="Ament-Velasquez S.L."/>
            <person name="Kruys A."/>
            <person name="Hutchinson M.I."/>
            <person name="Powell A.J."/>
            <person name="Barry K."/>
            <person name="Miller A.N."/>
            <person name="Grigoriev I.V."/>
            <person name="Debuchy R."/>
            <person name="Gladieux P."/>
            <person name="Thoren M.H."/>
            <person name="Johannesson H."/>
        </authorList>
    </citation>
    <scope>NUCLEOTIDE SEQUENCE</scope>
    <source>
        <strain evidence="2">CBS 540.89</strain>
    </source>
</reference>
<feature type="region of interest" description="Disordered" evidence="1">
    <location>
        <begin position="164"/>
        <end position="192"/>
    </location>
</feature>
<comment type="caution">
    <text evidence="2">The sequence shown here is derived from an EMBL/GenBank/DDBJ whole genome shotgun (WGS) entry which is preliminary data.</text>
</comment>
<accession>A0AA40DR71</accession>
<evidence type="ECO:0000256" key="1">
    <source>
        <dbReference type="SAM" id="MobiDB-lite"/>
    </source>
</evidence>
<gene>
    <name evidence="2" type="ORF">B0T21DRAFT_454928</name>
</gene>
<dbReference type="EMBL" id="JAUKTV010000017">
    <property type="protein sequence ID" value="KAK0710451.1"/>
    <property type="molecule type" value="Genomic_DNA"/>
</dbReference>
<proteinExistence type="predicted"/>
<dbReference type="Proteomes" id="UP001172159">
    <property type="component" value="Unassembled WGS sequence"/>
</dbReference>
<keyword evidence="3" id="KW-1185">Reference proteome</keyword>
<sequence>MERTSLRLRQCLESFRRLQKAVDGCNNSDPTTTTPPKVHNHLPRSEVWAGNLGVHCTGQSFLDYQPTDAPSVRKQLLTLLDQLIEFIRDASSVLSGETTPREAEKEEEQAVAIASVNRGTKRTESTPSSMTEKVKLVLLLNDIEEIMNCLIYLSAPIDRPESLEESSSASTLHVPRLTNSDNNPFNDDGSASWQAQTSNVAYRFYLPYEPPLIMDDRSDETDSQF</sequence>
<organism evidence="2 3">
    <name type="scientific">Apiosordaria backusii</name>
    <dbReference type="NCBI Taxonomy" id="314023"/>
    <lineage>
        <taxon>Eukaryota</taxon>
        <taxon>Fungi</taxon>
        <taxon>Dikarya</taxon>
        <taxon>Ascomycota</taxon>
        <taxon>Pezizomycotina</taxon>
        <taxon>Sordariomycetes</taxon>
        <taxon>Sordariomycetidae</taxon>
        <taxon>Sordariales</taxon>
        <taxon>Lasiosphaeriaceae</taxon>
        <taxon>Apiosordaria</taxon>
    </lineage>
</organism>
<evidence type="ECO:0000313" key="2">
    <source>
        <dbReference type="EMBL" id="KAK0710451.1"/>
    </source>
</evidence>
<protein>
    <submittedName>
        <fullName evidence="2">Uncharacterized protein</fullName>
    </submittedName>
</protein>
<name>A0AA40DR71_9PEZI</name>
<feature type="compositionally biased region" description="Polar residues" evidence="1">
    <location>
        <begin position="177"/>
        <end position="192"/>
    </location>
</feature>
<dbReference type="AlphaFoldDB" id="A0AA40DR71"/>